<dbReference type="InterPro" id="IPR037066">
    <property type="entry name" value="Plug_dom_sf"/>
</dbReference>
<keyword evidence="11" id="KW-0732">Signal</keyword>
<keyword evidence="2 8" id="KW-0813">Transport</keyword>
<comment type="caution">
    <text evidence="14">The sequence shown here is derived from an EMBL/GenBank/DDBJ whole genome shotgun (WGS) entry which is preliminary data.</text>
</comment>
<accession>A0ABS8G9Q8</accession>
<reference evidence="14 15" key="1">
    <citation type="submission" date="2021-10" db="EMBL/GenBank/DDBJ databases">
        <title>Draft genome of Aestuariibacter halophilus JC2043.</title>
        <authorList>
            <person name="Emsley S.A."/>
            <person name="Pfannmuller K.M."/>
            <person name="Ushijima B."/>
            <person name="Saw J.H."/>
            <person name="Videau P."/>
        </authorList>
    </citation>
    <scope>NUCLEOTIDE SEQUENCE [LARGE SCALE GENOMIC DNA]</scope>
    <source>
        <strain evidence="14 15">JC2043</strain>
    </source>
</reference>
<dbReference type="InterPro" id="IPR000531">
    <property type="entry name" value="Beta-barrel_TonB"/>
</dbReference>
<evidence type="ECO:0000313" key="14">
    <source>
        <dbReference type="EMBL" id="MCC2617270.1"/>
    </source>
</evidence>
<dbReference type="SUPFAM" id="SSF56935">
    <property type="entry name" value="Porins"/>
    <property type="match status" value="1"/>
</dbReference>
<dbReference type="InterPro" id="IPR036942">
    <property type="entry name" value="Beta-barrel_TonB_sf"/>
</dbReference>
<comment type="similarity">
    <text evidence="8 9">Belongs to the TonB-dependent receptor family.</text>
</comment>
<evidence type="ECO:0000256" key="1">
    <source>
        <dbReference type="ARBA" id="ARBA00004571"/>
    </source>
</evidence>
<dbReference type="Pfam" id="PF07715">
    <property type="entry name" value="Plug"/>
    <property type="match status" value="1"/>
</dbReference>
<dbReference type="PANTHER" id="PTHR30069:SF40">
    <property type="entry name" value="TONB-DEPENDENT RECEPTOR NMB0964-RELATED"/>
    <property type="match status" value="1"/>
</dbReference>
<protein>
    <submittedName>
        <fullName evidence="14">TonB-dependent receptor</fullName>
    </submittedName>
</protein>
<keyword evidence="7 8" id="KW-0998">Cell outer membrane</keyword>
<feature type="region of interest" description="Disordered" evidence="10">
    <location>
        <begin position="417"/>
        <end position="436"/>
    </location>
</feature>
<evidence type="ECO:0000256" key="7">
    <source>
        <dbReference type="ARBA" id="ARBA00023237"/>
    </source>
</evidence>
<feature type="signal peptide" evidence="11">
    <location>
        <begin position="1"/>
        <end position="23"/>
    </location>
</feature>
<evidence type="ECO:0000259" key="12">
    <source>
        <dbReference type="Pfam" id="PF00593"/>
    </source>
</evidence>
<dbReference type="EMBL" id="JAJEWP010000004">
    <property type="protein sequence ID" value="MCC2617270.1"/>
    <property type="molecule type" value="Genomic_DNA"/>
</dbReference>
<feature type="compositionally biased region" description="Basic and acidic residues" evidence="10">
    <location>
        <begin position="269"/>
        <end position="284"/>
    </location>
</feature>
<proteinExistence type="inferred from homology"/>
<evidence type="ECO:0000256" key="6">
    <source>
        <dbReference type="ARBA" id="ARBA00023136"/>
    </source>
</evidence>
<feature type="domain" description="TonB-dependent receptor-like beta-barrel" evidence="12">
    <location>
        <begin position="263"/>
        <end position="698"/>
    </location>
</feature>
<dbReference type="Gene3D" id="2.40.170.20">
    <property type="entry name" value="TonB-dependent receptor, beta-barrel domain"/>
    <property type="match status" value="1"/>
</dbReference>
<evidence type="ECO:0000259" key="13">
    <source>
        <dbReference type="Pfam" id="PF07715"/>
    </source>
</evidence>
<dbReference type="Proteomes" id="UP001520878">
    <property type="component" value="Unassembled WGS sequence"/>
</dbReference>
<dbReference type="InterPro" id="IPR039426">
    <property type="entry name" value="TonB-dep_rcpt-like"/>
</dbReference>
<dbReference type="PROSITE" id="PS52016">
    <property type="entry name" value="TONB_DEPENDENT_REC_3"/>
    <property type="match status" value="1"/>
</dbReference>
<evidence type="ECO:0000256" key="3">
    <source>
        <dbReference type="ARBA" id="ARBA00022452"/>
    </source>
</evidence>
<evidence type="ECO:0000313" key="15">
    <source>
        <dbReference type="Proteomes" id="UP001520878"/>
    </source>
</evidence>
<sequence>MVYPRACVIALAISSALTQQAVAQQKPTQKDEESIEQLVVTASPLNRSVLESATPVSVIAGDDLKQRLAPTLGETLKNVPGVHSTYFGPVSSSPVIRGLDGPRIKVVQNGLDVSDVSRVGPDHAVSSEASTATQIEVLRGPATLLYGSGAIGGVVNVVDNRLPRFVPDALEGQIGYLHDTVSNENSLNLNLDGGVDEFAWHVDAFNRSTDDVKLPADAVDDEHDGDTLDNTAIDADGFTVGGGYISDDFRIALSVGRLNSLYGIPGHGHGGEEEHHEDEEGHEEHEEDISVAADLKQDRYQAAIDWLNLQGPFSEVHWHNAYTDYQHQELEDGIPGTQFNNQSYESRLWAKHAPLNGWQGVVGVNVVRSDFEAIGEEAFTPPSETKTLAAFLLEEKRDGDLLWQLGARVERVTLTPDNDFYAEDEHGDEHDDEDHGDEEIAIEEQQFTAVSLSAGVVWQASENQSFAINLARSERAPSAAELFANGPHIGTNTYEVGAFFEVEADADGDIHFYPDNTDIEKEVSTNLDLSYRFGNQHVALDVSLFYNLVDDYLYQQDTGLLIDTGHAHDHEDAEEEAVNALPIFLFRQQDARLYGIEAQMDWHISDTVRVASYADYTRAKLDNDGNVPRIPPLRIGAELHYELSDWHGELSAVHYAKQNKTALMETPTDGYTLINLAVNYYTSFGDQDWVFYLKGNNLTDETARVHTSFLKEDAPLPGRGWVLGTRVTF</sequence>
<evidence type="ECO:0000256" key="9">
    <source>
        <dbReference type="RuleBase" id="RU003357"/>
    </source>
</evidence>
<dbReference type="RefSeq" id="WP_229161295.1">
    <property type="nucleotide sequence ID" value="NZ_JAJEWP010000004.1"/>
</dbReference>
<keyword evidence="14" id="KW-0675">Receptor</keyword>
<keyword evidence="15" id="KW-1185">Reference proteome</keyword>
<gene>
    <name evidence="14" type="ORF">LJ739_13535</name>
</gene>
<feature type="region of interest" description="Disordered" evidence="10">
    <location>
        <begin position="264"/>
        <end position="287"/>
    </location>
</feature>
<dbReference type="PANTHER" id="PTHR30069">
    <property type="entry name" value="TONB-DEPENDENT OUTER MEMBRANE RECEPTOR"/>
    <property type="match status" value="1"/>
</dbReference>
<organism evidence="14 15">
    <name type="scientific">Fluctibacter halophilus</name>
    <dbReference type="NCBI Taxonomy" id="226011"/>
    <lineage>
        <taxon>Bacteria</taxon>
        <taxon>Pseudomonadati</taxon>
        <taxon>Pseudomonadota</taxon>
        <taxon>Gammaproteobacteria</taxon>
        <taxon>Alteromonadales</taxon>
        <taxon>Alteromonadaceae</taxon>
        <taxon>Fluctibacter</taxon>
    </lineage>
</organism>
<evidence type="ECO:0000256" key="8">
    <source>
        <dbReference type="PROSITE-ProRule" id="PRU01360"/>
    </source>
</evidence>
<evidence type="ECO:0000256" key="11">
    <source>
        <dbReference type="SAM" id="SignalP"/>
    </source>
</evidence>
<name>A0ABS8G9Q8_9ALTE</name>
<feature type="domain" description="TonB-dependent receptor plug" evidence="13">
    <location>
        <begin position="50"/>
        <end position="154"/>
    </location>
</feature>
<evidence type="ECO:0000256" key="10">
    <source>
        <dbReference type="SAM" id="MobiDB-lite"/>
    </source>
</evidence>
<comment type="subcellular location">
    <subcellularLocation>
        <location evidence="1 8">Cell outer membrane</location>
        <topology evidence="1 8">Multi-pass membrane protein</topology>
    </subcellularLocation>
</comment>
<keyword evidence="3 8" id="KW-1134">Transmembrane beta strand</keyword>
<keyword evidence="5 9" id="KW-0798">TonB box</keyword>
<keyword evidence="6 8" id="KW-0472">Membrane</keyword>
<feature type="chain" id="PRO_5046977768" evidence="11">
    <location>
        <begin position="24"/>
        <end position="729"/>
    </location>
</feature>
<dbReference type="Gene3D" id="2.170.130.10">
    <property type="entry name" value="TonB-dependent receptor, plug domain"/>
    <property type="match status" value="1"/>
</dbReference>
<evidence type="ECO:0000256" key="4">
    <source>
        <dbReference type="ARBA" id="ARBA00022692"/>
    </source>
</evidence>
<evidence type="ECO:0000256" key="5">
    <source>
        <dbReference type="ARBA" id="ARBA00023077"/>
    </source>
</evidence>
<dbReference type="Pfam" id="PF00593">
    <property type="entry name" value="TonB_dep_Rec_b-barrel"/>
    <property type="match status" value="1"/>
</dbReference>
<dbReference type="InterPro" id="IPR012910">
    <property type="entry name" value="Plug_dom"/>
</dbReference>
<keyword evidence="4 8" id="KW-0812">Transmembrane</keyword>
<evidence type="ECO:0000256" key="2">
    <source>
        <dbReference type="ARBA" id="ARBA00022448"/>
    </source>
</evidence>